<comment type="caution">
    <text evidence="1">The sequence shown here is derived from an EMBL/GenBank/DDBJ whole genome shotgun (WGS) entry which is preliminary data.</text>
</comment>
<dbReference type="Proteomes" id="UP001156882">
    <property type="component" value="Unassembled WGS sequence"/>
</dbReference>
<dbReference type="EMBL" id="BSPC01000069">
    <property type="protein sequence ID" value="GLS23094.1"/>
    <property type="molecule type" value="Genomic_DNA"/>
</dbReference>
<gene>
    <name evidence="1" type="ORF">GCM10007874_61140</name>
</gene>
<keyword evidence="2" id="KW-1185">Reference proteome</keyword>
<name>A0ABQ6CSH6_9HYPH</name>
<proteinExistence type="predicted"/>
<organism evidence="1 2">
    <name type="scientific">Labrys miyagiensis</name>
    <dbReference type="NCBI Taxonomy" id="346912"/>
    <lineage>
        <taxon>Bacteria</taxon>
        <taxon>Pseudomonadati</taxon>
        <taxon>Pseudomonadota</taxon>
        <taxon>Alphaproteobacteria</taxon>
        <taxon>Hyphomicrobiales</taxon>
        <taxon>Xanthobacteraceae</taxon>
        <taxon>Labrys</taxon>
    </lineage>
</organism>
<reference evidence="2" key="1">
    <citation type="journal article" date="2019" name="Int. J. Syst. Evol. Microbiol.">
        <title>The Global Catalogue of Microorganisms (GCM) 10K type strain sequencing project: providing services to taxonomists for standard genome sequencing and annotation.</title>
        <authorList>
            <consortium name="The Broad Institute Genomics Platform"/>
            <consortium name="The Broad Institute Genome Sequencing Center for Infectious Disease"/>
            <person name="Wu L."/>
            <person name="Ma J."/>
        </authorList>
    </citation>
    <scope>NUCLEOTIDE SEQUENCE [LARGE SCALE GENOMIC DNA]</scope>
    <source>
        <strain evidence="2">NBRC 101365</strain>
    </source>
</reference>
<evidence type="ECO:0000313" key="1">
    <source>
        <dbReference type="EMBL" id="GLS23094.1"/>
    </source>
</evidence>
<evidence type="ECO:0000313" key="2">
    <source>
        <dbReference type="Proteomes" id="UP001156882"/>
    </source>
</evidence>
<sequence length="151" mass="16645">MGTLRWFMRQWLFPVEALTRCSPFMNSSLDAFDLNAAVLRHSERDMRAFMAALAVRLETALPGRVSVERKRDGFFSSTSHVTEIKVEHPDAIFSLTFAKAGLTASRAKVVHGVTISTTSLPVPQWLGELNKSVADLADRSAIAGDVLHGFL</sequence>
<protein>
    <submittedName>
        <fullName evidence="1">Uncharacterized protein</fullName>
    </submittedName>
</protein>
<accession>A0ABQ6CSH6</accession>